<name>A0ABV8J559_9ACTN</name>
<evidence type="ECO:0000256" key="3">
    <source>
        <dbReference type="ARBA" id="ARBA00022840"/>
    </source>
</evidence>
<sequence length="341" mass="36780">MRRFLADRGEYRVTGIPQDTDATAAAVLRSRLISAATEFTKDRPQTALAVTVTNRPGDRIPASVVSESPAVDASSLDLAVTAPKYGFDLLVLPPQTMEQLSLAIARAELAGQIYGRWGLKAIEPHPRSIISLHGRPGTGKTIAAHAIASRLRRRIVSVRCSDLESKYHGEGPKNVAAAFQLAARHGAVLFLDEADAVLSRRFSAVTQGSEQAINAMRSQMLVALDSFEGVVVFASNLAESYDEAFHSRLQHVYFPDPGRAERLEIWRRHLPPELPIAADVSLDELAGIGAMGGRDIKNAVLDAATATAMAGRTEVDQSSLRSAAERIKANRVPRSSLTASR</sequence>
<keyword evidence="6" id="KW-1185">Reference proteome</keyword>
<keyword evidence="2" id="KW-0547">Nucleotide-binding</keyword>
<reference evidence="6" key="1">
    <citation type="journal article" date="2019" name="Int. J. Syst. Evol. Microbiol.">
        <title>The Global Catalogue of Microorganisms (GCM) 10K type strain sequencing project: providing services to taxonomists for standard genome sequencing and annotation.</title>
        <authorList>
            <consortium name="The Broad Institute Genomics Platform"/>
            <consortium name="The Broad Institute Genome Sequencing Center for Infectious Disease"/>
            <person name="Wu L."/>
            <person name="Ma J."/>
        </authorList>
    </citation>
    <scope>NUCLEOTIDE SEQUENCE [LARGE SCALE GENOMIC DNA]</scope>
    <source>
        <strain evidence="6">TBRC 5832</strain>
    </source>
</reference>
<dbReference type="Pfam" id="PF00004">
    <property type="entry name" value="AAA"/>
    <property type="match status" value="1"/>
</dbReference>
<dbReference type="GO" id="GO:0005524">
    <property type="term" value="F:ATP binding"/>
    <property type="evidence" value="ECO:0007669"/>
    <property type="project" value="UniProtKB-KW"/>
</dbReference>
<dbReference type="SUPFAM" id="SSF52540">
    <property type="entry name" value="P-loop containing nucleoside triphosphate hydrolases"/>
    <property type="match status" value="1"/>
</dbReference>
<dbReference type="PANTHER" id="PTHR23073">
    <property type="entry name" value="26S PROTEASOME REGULATORY SUBUNIT"/>
    <property type="match status" value="1"/>
</dbReference>
<gene>
    <name evidence="5" type="ORF">ACFO0C_43025</name>
</gene>
<feature type="domain" description="AAA+ ATPase" evidence="4">
    <location>
        <begin position="126"/>
        <end position="258"/>
    </location>
</feature>
<dbReference type="Gene3D" id="3.40.50.300">
    <property type="entry name" value="P-loop containing nucleotide triphosphate hydrolases"/>
    <property type="match status" value="1"/>
</dbReference>
<evidence type="ECO:0000259" key="4">
    <source>
        <dbReference type="SMART" id="SM00382"/>
    </source>
</evidence>
<comment type="similarity">
    <text evidence="1">Belongs to the AAA ATPase family.</text>
</comment>
<dbReference type="InterPro" id="IPR003959">
    <property type="entry name" value="ATPase_AAA_core"/>
</dbReference>
<dbReference type="InterPro" id="IPR003593">
    <property type="entry name" value="AAA+_ATPase"/>
</dbReference>
<accession>A0ABV8J559</accession>
<keyword evidence="3 5" id="KW-0067">ATP-binding</keyword>
<dbReference type="Proteomes" id="UP001595867">
    <property type="component" value="Unassembled WGS sequence"/>
</dbReference>
<dbReference type="RefSeq" id="WP_378072622.1">
    <property type="nucleotide sequence ID" value="NZ_JBHSBL010000028.1"/>
</dbReference>
<evidence type="ECO:0000313" key="5">
    <source>
        <dbReference type="EMBL" id="MFC4071752.1"/>
    </source>
</evidence>
<dbReference type="InterPro" id="IPR027417">
    <property type="entry name" value="P-loop_NTPase"/>
</dbReference>
<proteinExistence type="inferred from homology"/>
<organism evidence="5 6">
    <name type="scientific">Actinoplanes subglobosus</name>
    <dbReference type="NCBI Taxonomy" id="1547892"/>
    <lineage>
        <taxon>Bacteria</taxon>
        <taxon>Bacillati</taxon>
        <taxon>Actinomycetota</taxon>
        <taxon>Actinomycetes</taxon>
        <taxon>Micromonosporales</taxon>
        <taxon>Micromonosporaceae</taxon>
        <taxon>Actinoplanes</taxon>
    </lineage>
</organism>
<protein>
    <submittedName>
        <fullName evidence="5">ATP-binding protein</fullName>
    </submittedName>
</protein>
<dbReference type="EMBL" id="JBHSBL010000028">
    <property type="protein sequence ID" value="MFC4071752.1"/>
    <property type="molecule type" value="Genomic_DNA"/>
</dbReference>
<dbReference type="SMART" id="SM00382">
    <property type="entry name" value="AAA"/>
    <property type="match status" value="1"/>
</dbReference>
<evidence type="ECO:0000313" key="6">
    <source>
        <dbReference type="Proteomes" id="UP001595867"/>
    </source>
</evidence>
<dbReference type="InterPro" id="IPR050221">
    <property type="entry name" value="26S_Proteasome_ATPase"/>
</dbReference>
<comment type="caution">
    <text evidence="5">The sequence shown here is derived from an EMBL/GenBank/DDBJ whole genome shotgun (WGS) entry which is preliminary data.</text>
</comment>
<dbReference type="CDD" id="cd19481">
    <property type="entry name" value="RecA-like_protease"/>
    <property type="match status" value="1"/>
</dbReference>
<dbReference type="Gene3D" id="1.10.8.60">
    <property type="match status" value="1"/>
</dbReference>
<evidence type="ECO:0000256" key="2">
    <source>
        <dbReference type="ARBA" id="ARBA00022741"/>
    </source>
</evidence>
<evidence type="ECO:0000256" key="1">
    <source>
        <dbReference type="ARBA" id="ARBA00006914"/>
    </source>
</evidence>